<evidence type="ECO:0008006" key="3">
    <source>
        <dbReference type="Google" id="ProtNLM"/>
    </source>
</evidence>
<organism evidence="1 2">
    <name type="scientific">Swaminathania salitolerans</name>
    <dbReference type="NCBI Taxonomy" id="182838"/>
    <lineage>
        <taxon>Bacteria</taxon>
        <taxon>Pseudomonadati</taxon>
        <taxon>Pseudomonadota</taxon>
        <taxon>Alphaproteobacteria</taxon>
        <taxon>Acetobacterales</taxon>
        <taxon>Acetobacteraceae</taxon>
        <taxon>Swaminathania</taxon>
    </lineage>
</organism>
<comment type="caution">
    <text evidence="1">The sequence shown here is derived from an EMBL/GenBank/DDBJ whole genome shotgun (WGS) entry which is preliminary data.</text>
</comment>
<evidence type="ECO:0000313" key="1">
    <source>
        <dbReference type="EMBL" id="GEL02104.1"/>
    </source>
</evidence>
<dbReference type="AlphaFoldDB" id="A0A511BR24"/>
<protein>
    <recommendedName>
        <fullName evidence="3">SinR family protein</fullName>
    </recommendedName>
</protein>
<dbReference type="Proteomes" id="UP000321405">
    <property type="component" value="Unassembled WGS sequence"/>
</dbReference>
<dbReference type="RefSeq" id="WP_147093168.1">
    <property type="nucleotide sequence ID" value="NZ_BJVC01000002.1"/>
</dbReference>
<keyword evidence="2" id="KW-1185">Reference proteome</keyword>
<name>A0A511BR24_9PROT</name>
<sequence length="97" mass="11047">MKMTIYIVAYQKEEGRSYEALEEKLSGFGDVFHEIDNVWIIGSNLIISDLRDVLAKLAPEETRLMVTKYVPHNSMEMGAAAWHGFSLAQEDWLAGRL</sequence>
<reference evidence="1 2" key="1">
    <citation type="submission" date="2019-07" db="EMBL/GenBank/DDBJ databases">
        <title>Whole genome shotgun sequence of Swaminathania salitolerans NBRC 104436.</title>
        <authorList>
            <person name="Hosoyama A."/>
            <person name="Uohara A."/>
            <person name="Ohji S."/>
            <person name="Ichikawa N."/>
        </authorList>
    </citation>
    <scope>NUCLEOTIDE SEQUENCE [LARGE SCALE GENOMIC DNA]</scope>
    <source>
        <strain evidence="1 2">NBRC 104436</strain>
    </source>
</reference>
<dbReference type="EMBL" id="BJVC01000002">
    <property type="protein sequence ID" value="GEL02104.1"/>
    <property type="molecule type" value="Genomic_DNA"/>
</dbReference>
<evidence type="ECO:0000313" key="2">
    <source>
        <dbReference type="Proteomes" id="UP000321405"/>
    </source>
</evidence>
<gene>
    <name evidence="1" type="ORF">SSA02_12670</name>
</gene>
<accession>A0A511BR24</accession>
<proteinExistence type="predicted"/>
<dbReference type="OrthoDB" id="7272329at2"/>